<organism evidence="1 2">
    <name type="scientific">Hesseltinella vesiculosa</name>
    <dbReference type="NCBI Taxonomy" id="101127"/>
    <lineage>
        <taxon>Eukaryota</taxon>
        <taxon>Fungi</taxon>
        <taxon>Fungi incertae sedis</taxon>
        <taxon>Mucoromycota</taxon>
        <taxon>Mucoromycotina</taxon>
        <taxon>Mucoromycetes</taxon>
        <taxon>Mucorales</taxon>
        <taxon>Cunninghamellaceae</taxon>
        <taxon>Hesseltinella</taxon>
    </lineage>
</organism>
<name>A0A1X2G5N0_9FUNG</name>
<gene>
    <name evidence="1" type="ORF">DM01DRAFT_1169886</name>
</gene>
<accession>A0A1X2G5N0</accession>
<proteinExistence type="predicted"/>
<evidence type="ECO:0000313" key="1">
    <source>
        <dbReference type="EMBL" id="ORX45694.1"/>
    </source>
</evidence>
<reference evidence="1 2" key="1">
    <citation type="submission" date="2016-07" db="EMBL/GenBank/DDBJ databases">
        <title>Pervasive Adenine N6-methylation of Active Genes in Fungi.</title>
        <authorList>
            <consortium name="DOE Joint Genome Institute"/>
            <person name="Mondo S.J."/>
            <person name="Dannebaum R.O."/>
            <person name="Kuo R.C."/>
            <person name="Labutti K."/>
            <person name="Haridas S."/>
            <person name="Kuo A."/>
            <person name="Salamov A."/>
            <person name="Ahrendt S.R."/>
            <person name="Lipzen A."/>
            <person name="Sullivan W."/>
            <person name="Andreopoulos W.B."/>
            <person name="Clum A."/>
            <person name="Lindquist E."/>
            <person name="Daum C."/>
            <person name="Ramamoorthy G.K."/>
            <person name="Gryganskyi A."/>
            <person name="Culley D."/>
            <person name="Magnuson J.K."/>
            <person name="James T.Y."/>
            <person name="O'Malley M.A."/>
            <person name="Stajich J.E."/>
            <person name="Spatafora J.W."/>
            <person name="Visel A."/>
            <person name="Grigoriev I.V."/>
        </authorList>
    </citation>
    <scope>NUCLEOTIDE SEQUENCE [LARGE SCALE GENOMIC DNA]</scope>
    <source>
        <strain evidence="1 2">NRRL 3301</strain>
    </source>
</reference>
<protein>
    <submittedName>
        <fullName evidence="1">Uncharacterized protein</fullName>
    </submittedName>
</protein>
<dbReference type="Proteomes" id="UP000242146">
    <property type="component" value="Unassembled WGS sequence"/>
</dbReference>
<comment type="caution">
    <text evidence="1">The sequence shown here is derived from an EMBL/GenBank/DDBJ whole genome shotgun (WGS) entry which is preliminary data.</text>
</comment>
<evidence type="ECO:0000313" key="2">
    <source>
        <dbReference type="Proteomes" id="UP000242146"/>
    </source>
</evidence>
<sequence length="119" mass="14100">MLTKRRSYQWPAFFFFSFRLFKSAPFGGDSTEPPPRRRSILFSYCFLFYSWCNNDESLLYGLETKKKRGGELITHQKTSETMKGVAKCNHSTTQGLISFQYCKTRIDNWFIIFVFSLWS</sequence>
<dbReference type="EMBL" id="MCGT01000041">
    <property type="protein sequence ID" value="ORX45694.1"/>
    <property type="molecule type" value="Genomic_DNA"/>
</dbReference>
<keyword evidence="2" id="KW-1185">Reference proteome</keyword>
<dbReference type="AlphaFoldDB" id="A0A1X2G5N0"/>